<dbReference type="EMBL" id="CP073721">
    <property type="protein sequence ID" value="UWZ40003.1"/>
    <property type="molecule type" value="Genomic_DNA"/>
</dbReference>
<dbReference type="InterPro" id="IPR027417">
    <property type="entry name" value="P-loop_NTPase"/>
</dbReference>
<dbReference type="SUPFAM" id="SSF46894">
    <property type="entry name" value="C-terminal effector domain of the bipartite response regulators"/>
    <property type="match status" value="1"/>
</dbReference>
<dbReference type="Proteomes" id="UP001058271">
    <property type="component" value="Chromosome"/>
</dbReference>
<evidence type="ECO:0000259" key="4">
    <source>
        <dbReference type="PROSITE" id="PS50043"/>
    </source>
</evidence>
<keyword evidence="2" id="KW-0238">DNA-binding</keyword>
<dbReference type="Pfam" id="PF00196">
    <property type="entry name" value="GerE"/>
    <property type="match status" value="1"/>
</dbReference>
<accession>A0ABY5ZGC2</accession>
<dbReference type="InterPro" id="IPR003593">
    <property type="entry name" value="AAA+_ATPase"/>
</dbReference>
<dbReference type="InterPro" id="IPR059106">
    <property type="entry name" value="WHD_MalT"/>
</dbReference>
<dbReference type="PANTHER" id="PTHR44688:SF16">
    <property type="entry name" value="DNA-BINDING TRANSCRIPTIONAL ACTIVATOR DEVR_DOSR"/>
    <property type="match status" value="1"/>
</dbReference>
<keyword evidence="3" id="KW-0804">Transcription</keyword>
<dbReference type="CDD" id="cd06170">
    <property type="entry name" value="LuxR_C_like"/>
    <property type="match status" value="1"/>
</dbReference>
<sequence length="735" mass="78256">MVATTHRPASEPGAAEHRLHRPRLEALLTAAGRARAIAVYGPAGAGKTTLVRDWLARSSAAGAVISVDCTDLGPDRPVDLAARVAGRAGPVTVVLDGVEAVSDAGLRIQVDRFVADRPAARVVLVGRHGPGSDGAGTGDAIYPVAVDAADLAFTSAETTELALSRGLDLPPTTVHGVFAVTGGWAAGLVIALDAMAGLPPHREPDVDQLLRAGAGLDEYVWHDVLGELTPDARDAVRLASVAESVDADLFAALSGRPDGAALLADLARNGAFATRVGRHSEWFRFHRLWRTALYTALVNDDPVLAQRLHRIAGAWYTVHGQPGEALRHAIAGHDHRLAARLARTQADAIRHSPARTVATAAPAAPAPWPPSSPWPPPDDAALGSAWRALGQGEPDAARRAVDTAARRAVDTADRPSYGSMLCVRAMIELQRGHLERAGRLAARTRAVLHREGVTGSHDEGWALLILAAVAQLRGCPQPAHQYLDELLVEVWPGTSALLANATFHRLGVLRQQGGHGPALVALERLIAEEADLEVLPAWAPRAMRIQLLLSEGLPHDAQRRWEADARRFPPVVADLGAAALLLAHRPTGRADPRVGELLRPYLAGPTGCLLHDIDVRLVLAHAAQRLGDTAATAGLVREAREIAARERLWYPFTVDRGLPRPADTAPDRSAVPAVLTVAETDVLRMLVGFMTVAEIAAALRISPNTVKTHTSAIYHKLGVHRRRDAIRRGRELGLL</sequence>
<protein>
    <recommendedName>
        <fullName evidence="4">HTH luxR-type domain-containing protein</fullName>
    </recommendedName>
</protein>
<dbReference type="PANTHER" id="PTHR44688">
    <property type="entry name" value="DNA-BINDING TRANSCRIPTIONAL ACTIVATOR DEVR_DOSR"/>
    <property type="match status" value="1"/>
</dbReference>
<dbReference type="Pfam" id="PF25873">
    <property type="entry name" value="WHD_MalT"/>
    <property type="match status" value="1"/>
</dbReference>
<dbReference type="SMART" id="SM00382">
    <property type="entry name" value="AAA"/>
    <property type="match status" value="1"/>
</dbReference>
<keyword evidence="1" id="KW-0805">Transcription regulation</keyword>
<dbReference type="InterPro" id="IPR036388">
    <property type="entry name" value="WH-like_DNA-bd_sf"/>
</dbReference>
<name>A0ABY5ZGC2_9ACTN</name>
<dbReference type="PROSITE" id="PS50043">
    <property type="entry name" value="HTH_LUXR_2"/>
    <property type="match status" value="1"/>
</dbReference>
<organism evidence="5 6">
    <name type="scientific">Dactylosporangium roseum</name>
    <dbReference type="NCBI Taxonomy" id="47989"/>
    <lineage>
        <taxon>Bacteria</taxon>
        <taxon>Bacillati</taxon>
        <taxon>Actinomycetota</taxon>
        <taxon>Actinomycetes</taxon>
        <taxon>Micromonosporales</taxon>
        <taxon>Micromonosporaceae</taxon>
        <taxon>Dactylosporangium</taxon>
    </lineage>
</organism>
<evidence type="ECO:0000256" key="3">
    <source>
        <dbReference type="ARBA" id="ARBA00023163"/>
    </source>
</evidence>
<evidence type="ECO:0000313" key="6">
    <source>
        <dbReference type="Proteomes" id="UP001058271"/>
    </source>
</evidence>
<evidence type="ECO:0000256" key="2">
    <source>
        <dbReference type="ARBA" id="ARBA00023125"/>
    </source>
</evidence>
<evidence type="ECO:0000256" key="1">
    <source>
        <dbReference type="ARBA" id="ARBA00023015"/>
    </source>
</evidence>
<dbReference type="InterPro" id="IPR000792">
    <property type="entry name" value="Tscrpt_reg_LuxR_C"/>
</dbReference>
<keyword evidence="6" id="KW-1185">Reference proteome</keyword>
<dbReference type="RefSeq" id="WP_260729441.1">
    <property type="nucleotide sequence ID" value="NZ_BAAABS010000090.1"/>
</dbReference>
<dbReference type="InterPro" id="IPR016032">
    <property type="entry name" value="Sig_transdc_resp-reg_C-effctor"/>
</dbReference>
<evidence type="ECO:0000313" key="5">
    <source>
        <dbReference type="EMBL" id="UWZ40003.1"/>
    </source>
</evidence>
<gene>
    <name evidence="5" type="ORF">Drose_18420</name>
</gene>
<proteinExistence type="predicted"/>
<reference evidence="5" key="1">
    <citation type="submission" date="2021-04" db="EMBL/GenBank/DDBJ databases">
        <title>Biosynthetic gene clusters of Dactylosporangioum roseum.</title>
        <authorList>
            <person name="Hartkoorn R.C."/>
            <person name="Beaudoing E."/>
            <person name="Hot D."/>
            <person name="Moureu S."/>
        </authorList>
    </citation>
    <scope>NUCLEOTIDE SEQUENCE</scope>
    <source>
        <strain evidence="5">NRRL B-16295</strain>
    </source>
</reference>
<feature type="domain" description="HTH luxR-type" evidence="4">
    <location>
        <begin position="668"/>
        <end position="733"/>
    </location>
</feature>
<dbReference type="SMART" id="SM00421">
    <property type="entry name" value="HTH_LUXR"/>
    <property type="match status" value="1"/>
</dbReference>
<dbReference type="Gene3D" id="1.10.10.10">
    <property type="entry name" value="Winged helix-like DNA-binding domain superfamily/Winged helix DNA-binding domain"/>
    <property type="match status" value="1"/>
</dbReference>
<dbReference type="SUPFAM" id="SSF52540">
    <property type="entry name" value="P-loop containing nucleoside triphosphate hydrolases"/>
    <property type="match status" value="1"/>
</dbReference>